<dbReference type="Gene3D" id="3.30.559.10">
    <property type="entry name" value="Chloramphenicol acetyltransferase-like domain"/>
    <property type="match status" value="2"/>
</dbReference>
<dbReference type="Proteomes" id="UP000792063">
    <property type="component" value="Unassembled WGS sequence"/>
</dbReference>
<dbReference type="Proteomes" id="UP000285624">
    <property type="component" value="Unassembled WGS sequence"/>
</dbReference>
<evidence type="ECO:0000256" key="2">
    <source>
        <dbReference type="SAM" id="MobiDB-lite"/>
    </source>
</evidence>
<dbReference type="PANTHER" id="PTHR31642:SF310">
    <property type="entry name" value="FATTY ALCOHOL:CAFFEOYL-COA ACYLTRANSFERASE"/>
    <property type="match status" value="1"/>
</dbReference>
<keyword evidence="6" id="KW-1185">Reference proteome</keyword>
<accession>A0A3R7KTW8</accession>
<evidence type="ECO:0000313" key="5">
    <source>
        <dbReference type="EMBL" id="RLN79508.1"/>
    </source>
</evidence>
<dbReference type="InterPro" id="IPR050317">
    <property type="entry name" value="Plant_Fungal_Acyltransferase"/>
</dbReference>
<feature type="region of interest" description="Disordered" evidence="2">
    <location>
        <begin position="250"/>
        <end position="271"/>
    </location>
</feature>
<evidence type="ECO:0000313" key="4">
    <source>
        <dbReference type="EMBL" id="KAG2524951.1"/>
    </source>
</evidence>
<keyword evidence="1" id="KW-0808">Transferase</keyword>
<reference evidence="3" key="1">
    <citation type="journal article" date="2015" name="Genom Data">
        <title>Genome sequences of six Phytophthora species associated with forests in New Zealand.</title>
        <authorList>
            <person name="Studholme D.J."/>
            <person name="McDougal R.L."/>
            <person name="Sambles C."/>
            <person name="Hansen E."/>
            <person name="Hardy G."/>
            <person name="Grant M."/>
            <person name="Ganley R.J."/>
            <person name="Williams N.M."/>
        </authorList>
    </citation>
    <scope>NUCLEOTIDE SEQUENCE</scope>
    <source>
        <strain evidence="4">NZFS 2646</strain>
        <strain evidence="3">NZFS 3630</strain>
    </source>
</reference>
<dbReference type="EMBL" id="JPWU03000144">
    <property type="protein sequence ID" value="KAG2524782.1"/>
    <property type="molecule type" value="Genomic_DNA"/>
</dbReference>
<feature type="compositionally biased region" description="Basic and acidic residues" evidence="2">
    <location>
        <begin position="252"/>
        <end position="263"/>
    </location>
</feature>
<evidence type="ECO:0000313" key="3">
    <source>
        <dbReference type="EMBL" id="KAG2524782.1"/>
    </source>
</evidence>
<dbReference type="GO" id="GO:0016747">
    <property type="term" value="F:acyltransferase activity, transferring groups other than amino-acyl groups"/>
    <property type="evidence" value="ECO:0007669"/>
    <property type="project" value="TreeGrafter"/>
</dbReference>
<dbReference type="STRING" id="325452.A0A3R7KTW8"/>
<dbReference type="Pfam" id="PF02458">
    <property type="entry name" value="Transferase"/>
    <property type="match status" value="1"/>
</dbReference>
<organism evidence="5 6">
    <name type="scientific">Phytophthora kernoviae</name>
    <dbReference type="NCBI Taxonomy" id="325452"/>
    <lineage>
        <taxon>Eukaryota</taxon>
        <taxon>Sar</taxon>
        <taxon>Stramenopiles</taxon>
        <taxon>Oomycota</taxon>
        <taxon>Peronosporomycetes</taxon>
        <taxon>Peronosporales</taxon>
        <taxon>Peronosporaceae</taxon>
        <taxon>Phytophthora</taxon>
    </lineage>
</organism>
<dbReference type="EMBL" id="MBDN02000142">
    <property type="protein sequence ID" value="RLN79508.1"/>
    <property type="molecule type" value="Genomic_DNA"/>
</dbReference>
<name>A0A3R7KTW8_9STRA</name>
<protein>
    <submittedName>
        <fullName evidence="5">Uncharacterized protein</fullName>
    </submittedName>
</protein>
<dbReference type="AlphaFoldDB" id="A0A3R7KTW8"/>
<evidence type="ECO:0000256" key="1">
    <source>
        <dbReference type="ARBA" id="ARBA00022679"/>
    </source>
</evidence>
<reference evidence="5 6" key="2">
    <citation type="submission" date="2018-07" db="EMBL/GenBank/DDBJ databases">
        <title>Genome sequencing of oomycete isolates from Chile give support for New Zealand origin for Phytophthora kernoviae and make available the first Nothophytophthora sp. genome.</title>
        <authorList>
            <person name="Studholme D.J."/>
            <person name="Sanfuentes E."/>
            <person name="Panda P."/>
            <person name="Hill R."/>
            <person name="Sambles C."/>
            <person name="Grant M."/>
            <person name="Williams N.M."/>
            <person name="Mcdougal R.L."/>
        </authorList>
    </citation>
    <scope>NUCLEOTIDE SEQUENCE [LARGE SCALE GENOMIC DNA]</scope>
    <source>
        <strain evidence="5">Chile4</strain>
    </source>
</reference>
<evidence type="ECO:0000313" key="6">
    <source>
        <dbReference type="Proteomes" id="UP000285624"/>
    </source>
</evidence>
<reference evidence="3" key="3">
    <citation type="submission" date="2020-06" db="EMBL/GenBank/DDBJ databases">
        <authorList>
            <person name="Studholme D.J."/>
        </authorList>
    </citation>
    <scope>NUCLEOTIDE SEQUENCE</scope>
    <source>
        <strain evidence="4">NZFS 2646</strain>
        <strain evidence="3">NZFS 3630</strain>
    </source>
</reference>
<gene>
    <name evidence="5" type="ORF">BBO99_00005220</name>
    <name evidence="4" type="ORF">JM16_004595</name>
    <name evidence="3" type="ORF">JM18_005228</name>
</gene>
<comment type="caution">
    <text evidence="5">The sequence shown here is derived from an EMBL/GenBank/DDBJ whole genome shotgun (WGS) entry which is preliminary data.</text>
</comment>
<sequence length="509" mass="56165">MFFLTAGRSRDFVHRVAVPQVSAELEHSANMPPTQPEDLASPIDELRNENGLKGTTTEECLQQLSLMDAMMHKLGVMLLYIFPPPSSAAVYNLDKLQRSFVTLVEEDYPILIGELHIDPQTGVVSVKQTLESRKQGGCGIRFETNQSNPMTTESAAKSLSWELMPTTRGPTELICIKATPLSDGGLAIGLDTSHSLLDGEAVFTFMKVWGQHYNGVSEDERLKINHDRHLLWGTSSSSQREHPEFRVVSVEPVKDAGDNDKAETPPMPPLTEQHRFHFSPAMMKKIKEVASHIDSAAAGTVTPSYVSTIDAITALFTMLISRARGHNQDVSITTAVNARSRLDPPLPKNYAGNVIFSALSSHLNSELQPKSDSEGSVSPGTLGNVSRRIRASILESDSDYLRDAVNFLAEQSNLSVIQPSTNFFFGPDLMFTSWVHTGMYDAEFEGMWPRFVSIPPLPFDGFVVISEAPKHVDGVDVLVHLESTAMDKLKKLYAQVPYLHNSQMLLSTL</sequence>
<dbReference type="PANTHER" id="PTHR31642">
    <property type="entry name" value="TRICHOTHECENE 3-O-ACETYLTRANSFERASE"/>
    <property type="match status" value="1"/>
</dbReference>
<dbReference type="Proteomes" id="UP000785171">
    <property type="component" value="Unassembled WGS sequence"/>
</dbReference>
<dbReference type="InterPro" id="IPR023213">
    <property type="entry name" value="CAT-like_dom_sf"/>
</dbReference>
<dbReference type="EMBL" id="JPWV03000102">
    <property type="protein sequence ID" value="KAG2524951.1"/>
    <property type="molecule type" value="Genomic_DNA"/>
</dbReference>
<proteinExistence type="predicted"/>